<evidence type="ECO:0000313" key="2">
    <source>
        <dbReference type="Proteomes" id="UP000615989"/>
    </source>
</evidence>
<gene>
    <name evidence="1" type="ORF">GO606_14130</name>
</gene>
<organism evidence="1 2">
    <name type="scientific">Aromatoleum anaerobium</name>
    <dbReference type="NCBI Taxonomy" id="182180"/>
    <lineage>
        <taxon>Bacteria</taxon>
        <taxon>Pseudomonadati</taxon>
        <taxon>Pseudomonadota</taxon>
        <taxon>Betaproteobacteria</taxon>
        <taxon>Rhodocyclales</taxon>
        <taxon>Rhodocyclaceae</taxon>
        <taxon>Aromatoleum</taxon>
    </lineage>
</organism>
<reference evidence="1" key="1">
    <citation type="submission" date="2019-12" db="EMBL/GenBank/DDBJ databases">
        <title>Comparative genomics gives insights into the taxonomy of the Azoarcus-Aromatoleum group and reveals separate origins of nif in the plant-associated Azoarcus and non-plant-associated Aromatoleum sub-groups.</title>
        <authorList>
            <person name="Lafos M."/>
            <person name="Maluk M."/>
            <person name="Batista M."/>
            <person name="Junghare M."/>
            <person name="Carmona M."/>
            <person name="Faoro H."/>
            <person name="Cruz L.M."/>
            <person name="Battistoni F."/>
            <person name="De Souza E."/>
            <person name="Pedrosa F."/>
            <person name="Chen W.-M."/>
            <person name="Poole P.S."/>
            <person name="Dixon R.A."/>
            <person name="James E.K."/>
        </authorList>
    </citation>
    <scope>NUCLEOTIDE SEQUENCE</scope>
    <source>
        <strain evidence="1">LuFRes1</strain>
    </source>
</reference>
<dbReference type="Pfam" id="PF04365">
    <property type="entry name" value="BrnT_toxin"/>
    <property type="match status" value="1"/>
</dbReference>
<evidence type="ECO:0000313" key="1">
    <source>
        <dbReference type="EMBL" id="NMG25837.1"/>
    </source>
</evidence>
<sequence>MEITFDPAKNARNLADRGLSFERVAEFDFETAVIVVDTRRDYGEVRFRAFGWLDSRLHALVFARVAKGIRVISFRKANKREVRRYEQETQP</sequence>
<dbReference type="RefSeq" id="WP_169119179.1">
    <property type="nucleotide sequence ID" value="NZ_WTVG02000039.1"/>
</dbReference>
<proteinExistence type="predicted"/>
<dbReference type="InterPro" id="IPR007460">
    <property type="entry name" value="BrnT_toxin"/>
</dbReference>
<dbReference type="Proteomes" id="UP000615989">
    <property type="component" value="Unassembled WGS sequence"/>
</dbReference>
<name>A0ABX1PQC0_9RHOO</name>
<dbReference type="InterPro" id="IPR038573">
    <property type="entry name" value="BrnT_sf"/>
</dbReference>
<dbReference type="EMBL" id="WTVG01000043">
    <property type="protein sequence ID" value="NMG25837.1"/>
    <property type="molecule type" value="Genomic_DNA"/>
</dbReference>
<comment type="caution">
    <text evidence="1">The sequence shown here is derived from an EMBL/GenBank/DDBJ whole genome shotgun (WGS) entry which is preliminary data.</text>
</comment>
<protein>
    <submittedName>
        <fullName evidence="1">BrnT family toxin</fullName>
    </submittedName>
</protein>
<keyword evidence="2" id="KW-1185">Reference proteome</keyword>
<accession>A0ABX1PQC0</accession>
<dbReference type="Gene3D" id="3.10.450.530">
    <property type="entry name" value="Ribonuclease toxin, BrnT, of type II toxin-antitoxin system"/>
    <property type="match status" value="1"/>
</dbReference>